<dbReference type="AlphaFoldDB" id="A0A0R3TFR2"/>
<sequence length="737" mass="81550">VTSPTKETTTQQTPFHPDERVIKIRSIEVSTSPYITTYSCKPVLRTTCLQAEFIKPYPKSPPPCASDQRPFLMSIGKVETASLFLTPRSVETSDKCTSPLTIPTVFNESPNSSDVLKIEVKQQTSDAAFWYRDDQDSTRLSNQVDLEYDTSLQQSDESLNMESEGLYEPVIKKPTHIPDKDGDLQRSTPVRISKCQSEVTEKLSAKGSVESKEFPTTQNQQNEGLVREDEDEDGNYNWLSVTSKAPLKYQMQPSPSPQKTIQKEGTQKEDTELISRNSDRHLRKLKIKSPPSIILRRNRDIANGVQSPTSPFSCSPLSKQVFSKAKDGITSTTPRIVDLASSKSGVLAHHQNGRGGSCSSIQSNTTHSPGDRNRPISDNDTSGITDVSYYPITRKPNNKDLEDFNKTGKELFTRNDNQTLLEFRKSIQAGESNSSDSSGISLNFTASNSVNTSLDMTTAPSQMSQEDEQLKELNASGAKAEISLIPPPRIDFAEISHQMSAKLPHFNDCLVVRKESEHGRYSSRGNFIISDLSIEETIKPDSQVTPRPRLEEDLKINPIPITRPHNLALETNHTKLTIIPSPTKNVTPSPEIPKVVSSLSKLSPSPTPDAFIAVNGVDKSPIPQKCLKSPKHLHSHTLNPDKTPVLKKSTPKSPGDQIFFPKSVKKSINSPTRTDTSSIGINENQGVGGIVSTNAEIKETQEDNTKKTMQSTKLTRSLHVNKRPQTVSEAFYNGRTL</sequence>
<accession>A0A0R3TFR2</accession>
<feature type="region of interest" description="Disordered" evidence="1">
    <location>
        <begin position="347"/>
        <end position="401"/>
    </location>
</feature>
<dbReference type="OrthoDB" id="504170at2759"/>
<dbReference type="STRING" id="102285.A0A0R3TFR2"/>
<reference evidence="2 3" key="2">
    <citation type="submission" date="2018-11" db="EMBL/GenBank/DDBJ databases">
        <authorList>
            <consortium name="Pathogen Informatics"/>
        </authorList>
    </citation>
    <scope>NUCLEOTIDE SEQUENCE [LARGE SCALE GENOMIC DNA]</scope>
</reference>
<feature type="compositionally biased region" description="Basic and acidic residues" evidence="1">
    <location>
        <begin position="199"/>
        <end position="213"/>
    </location>
</feature>
<organism evidence="4">
    <name type="scientific">Rodentolepis nana</name>
    <name type="common">Dwarf tapeworm</name>
    <name type="synonym">Hymenolepis nana</name>
    <dbReference type="NCBI Taxonomy" id="102285"/>
    <lineage>
        <taxon>Eukaryota</taxon>
        <taxon>Metazoa</taxon>
        <taxon>Spiralia</taxon>
        <taxon>Lophotrochozoa</taxon>
        <taxon>Platyhelminthes</taxon>
        <taxon>Cestoda</taxon>
        <taxon>Eucestoda</taxon>
        <taxon>Cyclophyllidea</taxon>
        <taxon>Hymenolepididae</taxon>
        <taxon>Rodentolepis</taxon>
    </lineage>
</organism>
<feature type="compositionally biased region" description="Basic and acidic residues" evidence="1">
    <location>
        <begin position="261"/>
        <end position="270"/>
    </location>
</feature>
<reference evidence="4" key="1">
    <citation type="submission" date="2017-02" db="UniProtKB">
        <authorList>
            <consortium name="WormBaseParasite"/>
        </authorList>
    </citation>
    <scope>IDENTIFICATION</scope>
</reference>
<evidence type="ECO:0000256" key="1">
    <source>
        <dbReference type="SAM" id="MobiDB-lite"/>
    </source>
</evidence>
<feature type="compositionally biased region" description="Polar residues" evidence="1">
    <location>
        <begin position="251"/>
        <end position="260"/>
    </location>
</feature>
<name>A0A0R3TFR2_RODNA</name>
<feature type="compositionally biased region" description="Polar residues" evidence="1">
    <location>
        <begin position="357"/>
        <end position="368"/>
    </location>
</feature>
<evidence type="ECO:0000313" key="4">
    <source>
        <dbReference type="WBParaSite" id="HNAJ_0000590301-mRNA-1"/>
    </source>
</evidence>
<feature type="compositionally biased region" description="Polar residues" evidence="1">
    <location>
        <begin position="214"/>
        <end position="223"/>
    </location>
</feature>
<protein>
    <submittedName>
        <fullName evidence="4">SH2 domain-containing protein</fullName>
    </submittedName>
</protein>
<dbReference type="EMBL" id="UZAE01005628">
    <property type="protein sequence ID" value="VDO01759.1"/>
    <property type="molecule type" value="Genomic_DNA"/>
</dbReference>
<proteinExistence type="predicted"/>
<feature type="region of interest" description="Disordered" evidence="1">
    <location>
        <begin position="167"/>
        <end position="232"/>
    </location>
</feature>
<evidence type="ECO:0000313" key="3">
    <source>
        <dbReference type="Proteomes" id="UP000278807"/>
    </source>
</evidence>
<evidence type="ECO:0000313" key="2">
    <source>
        <dbReference type="EMBL" id="VDO01759.1"/>
    </source>
</evidence>
<dbReference type="WBParaSite" id="HNAJ_0000590301-mRNA-1">
    <property type="protein sequence ID" value="HNAJ_0000590301-mRNA-1"/>
    <property type="gene ID" value="HNAJ_0000590301"/>
</dbReference>
<keyword evidence="3" id="KW-1185">Reference proteome</keyword>
<feature type="region of interest" description="Disordered" evidence="1">
    <location>
        <begin position="629"/>
        <end position="687"/>
    </location>
</feature>
<feature type="region of interest" description="Disordered" evidence="1">
    <location>
        <begin position="248"/>
        <end position="270"/>
    </location>
</feature>
<feature type="compositionally biased region" description="Polar residues" evidence="1">
    <location>
        <begin position="666"/>
        <end position="687"/>
    </location>
</feature>
<feature type="compositionally biased region" description="Polar residues" evidence="1">
    <location>
        <begin position="185"/>
        <end position="198"/>
    </location>
</feature>
<dbReference type="Proteomes" id="UP000278807">
    <property type="component" value="Unassembled WGS sequence"/>
</dbReference>
<gene>
    <name evidence="2" type="ORF">HNAJ_LOCUS5899</name>
</gene>